<keyword evidence="7" id="KW-1185">Reference proteome</keyword>
<dbReference type="GO" id="GO:0043758">
    <property type="term" value="F:acetate-CoA ligase (ADP-forming) activity"/>
    <property type="evidence" value="ECO:0007669"/>
    <property type="project" value="InterPro"/>
</dbReference>
<dbReference type="Gene3D" id="3.40.630.30">
    <property type="match status" value="1"/>
</dbReference>
<dbReference type="STRING" id="415747.SAMN03097708_01907"/>
<keyword evidence="3" id="KW-0067">ATP-binding</keyword>
<name>A0A1G5QCR9_9GAMM</name>
<feature type="domain" description="N-acetyltransferase" evidence="5">
    <location>
        <begin position="737"/>
        <end position="892"/>
    </location>
</feature>
<evidence type="ECO:0000256" key="1">
    <source>
        <dbReference type="ARBA" id="ARBA00022598"/>
    </source>
</evidence>
<evidence type="ECO:0000259" key="5">
    <source>
        <dbReference type="PROSITE" id="PS51186"/>
    </source>
</evidence>
<dbReference type="Gene3D" id="3.40.50.720">
    <property type="entry name" value="NAD(P)-binding Rossmann-like Domain"/>
    <property type="match status" value="1"/>
</dbReference>
<dbReference type="InterPro" id="IPR003781">
    <property type="entry name" value="CoA-bd"/>
</dbReference>
<dbReference type="Pfam" id="PF13607">
    <property type="entry name" value="Succ_CoA_lig"/>
    <property type="match status" value="1"/>
</dbReference>
<comment type="similarity">
    <text evidence="4">In the N-terminal section; belongs to the acetate CoA ligase alpha subunit family.</text>
</comment>
<dbReference type="OrthoDB" id="9807426at2"/>
<dbReference type="InterPro" id="IPR036291">
    <property type="entry name" value="NAD(P)-bd_dom_sf"/>
</dbReference>
<accession>A0A1G5QCR9</accession>
<dbReference type="Pfam" id="PF13380">
    <property type="entry name" value="CoA_binding_2"/>
    <property type="match status" value="1"/>
</dbReference>
<dbReference type="Proteomes" id="UP000199648">
    <property type="component" value="Unassembled WGS sequence"/>
</dbReference>
<dbReference type="SUPFAM" id="SSF55729">
    <property type="entry name" value="Acyl-CoA N-acyltransferases (Nat)"/>
    <property type="match status" value="1"/>
</dbReference>
<dbReference type="PROSITE" id="PS51186">
    <property type="entry name" value="GNAT"/>
    <property type="match status" value="1"/>
</dbReference>
<evidence type="ECO:0000313" key="6">
    <source>
        <dbReference type="EMBL" id="SCZ59685.1"/>
    </source>
</evidence>
<keyword evidence="6" id="KW-0808">Transferase</keyword>
<gene>
    <name evidence="6" type="ORF">SAMN03097708_01907</name>
</gene>
<dbReference type="AlphaFoldDB" id="A0A1G5QCR9"/>
<dbReference type="PANTHER" id="PTHR43334:SF1">
    <property type="entry name" value="3-HYDROXYPROPIONATE--COA LIGASE [ADP-FORMING]"/>
    <property type="match status" value="1"/>
</dbReference>
<dbReference type="RefSeq" id="WP_092995929.1">
    <property type="nucleotide sequence ID" value="NZ_FMWD01000005.1"/>
</dbReference>
<evidence type="ECO:0000256" key="4">
    <source>
        <dbReference type="ARBA" id="ARBA00060888"/>
    </source>
</evidence>
<evidence type="ECO:0000256" key="2">
    <source>
        <dbReference type="ARBA" id="ARBA00022741"/>
    </source>
</evidence>
<dbReference type="SUPFAM" id="SSF56059">
    <property type="entry name" value="Glutathione synthetase ATP-binding domain-like"/>
    <property type="match status" value="1"/>
</dbReference>
<proteinExistence type="inferred from homology"/>
<dbReference type="GO" id="GO:0005524">
    <property type="term" value="F:ATP binding"/>
    <property type="evidence" value="ECO:0007669"/>
    <property type="project" value="UniProtKB-KW"/>
</dbReference>
<dbReference type="InterPro" id="IPR016181">
    <property type="entry name" value="Acyl_CoA_acyltransferase"/>
</dbReference>
<keyword evidence="2" id="KW-0547">Nucleotide-binding</keyword>
<dbReference type="InterPro" id="IPR051538">
    <property type="entry name" value="Acyl-CoA_Synth/Transferase"/>
</dbReference>
<dbReference type="SUPFAM" id="SSF52210">
    <property type="entry name" value="Succinyl-CoA synthetase domains"/>
    <property type="match status" value="2"/>
</dbReference>
<dbReference type="Pfam" id="PF19045">
    <property type="entry name" value="Ligase_CoA_2"/>
    <property type="match status" value="1"/>
</dbReference>
<sequence length="892" mass="96949">MAQHYLKQLFEPESMAIFGASDRPDSVGALVFQNMLEGGFKGPVFPINPKHEKVRGQKAYASIDEVHQPVDLAVIATPAPTVPNIIEACGAHGIRRAVILSAGFREVGSKGRKLEQAVLENARRYGIRFLGPNCLGVMRPGLGVNATFNKGGAKEGRLGLVSQSGALCTAILDWAAANDVGFSTVISTGISADLDFGEILDYLVADPKTNSILLYIEGIHNSRSFVSGLRAAARIKPVIALKVGRHAAGSRAAESHTGALVGSDDVFDAALRRAGVVRGMRIGHLFAAAQTLTSRFRAEGERLAVVTNGGGPGVMATDRAEDLGIPMAELSEASLGVLDQALPGTWSHGNPVDVIGDASVDRYVKALEVCLADRGVDGVLVILTPQAMTRPMEVAEGVVEVAKKAKKPVLTCWMGQIQVSESREWMRRSGLPSFQTPEAAVEAFSYLTAYYRNQHLLLQTPGPVGRRRQPDVEGARLIIESALADGRNVLSEVESKAILGAFQVRTGPAVVVRSPGEALIQAESMGFPVALKINSRDITHKSDAGGVRLGISNAQGVRSAYNELINEVTRRRPEARIDGVTIEPMELRPNGRELLVGLITDPLFGPVITFGSGGTAVEVMGDRAVTLPPLNHFLVADLIRRTRVSKSLGAFRHMPPADMQALESVLMRVSEMACELPWVRELDINPLIVDENGAVAVDARIVVDYPTVGQGPYGHMAIYPYPVHLMIHWQTPDGLDVVIRPIRPEDAEIEQAFVRRLSERAKYFRFMQTLEELTPAMLARFTQIDYDREMALIAVLEEEKGEIQLGVCRYIINPDGISCEFAVVVADEWQHRGIGHRLMVQLMEAARERGLKRMEGEVLADNHEMLALVRSVGFTVITNEEDPKIKSVYRAL</sequence>
<dbReference type="GO" id="GO:0016747">
    <property type="term" value="F:acyltransferase activity, transferring groups other than amino-acyl groups"/>
    <property type="evidence" value="ECO:0007669"/>
    <property type="project" value="InterPro"/>
</dbReference>
<dbReference type="Pfam" id="PF00583">
    <property type="entry name" value="Acetyltransf_1"/>
    <property type="match status" value="1"/>
</dbReference>
<dbReference type="SUPFAM" id="SSF51735">
    <property type="entry name" value="NAD(P)-binding Rossmann-fold domains"/>
    <property type="match status" value="1"/>
</dbReference>
<keyword evidence="1" id="KW-0436">Ligase</keyword>
<dbReference type="CDD" id="cd04301">
    <property type="entry name" value="NAT_SF"/>
    <property type="match status" value="1"/>
</dbReference>
<dbReference type="InterPro" id="IPR016102">
    <property type="entry name" value="Succinyl-CoA_synth-like"/>
</dbReference>
<dbReference type="Gene3D" id="3.40.50.261">
    <property type="entry name" value="Succinyl-CoA synthetase domains"/>
    <property type="match status" value="2"/>
</dbReference>
<dbReference type="InterPro" id="IPR000182">
    <property type="entry name" value="GNAT_dom"/>
</dbReference>
<dbReference type="InterPro" id="IPR043938">
    <property type="entry name" value="Ligase_CoA_dom"/>
</dbReference>
<dbReference type="PANTHER" id="PTHR43334">
    <property type="entry name" value="ACETATE--COA LIGASE [ADP-FORMING]"/>
    <property type="match status" value="1"/>
</dbReference>
<dbReference type="InterPro" id="IPR013815">
    <property type="entry name" value="ATP_grasp_subdomain_1"/>
</dbReference>
<dbReference type="Gene3D" id="3.30.1490.20">
    <property type="entry name" value="ATP-grasp fold, A domain"/>
    <property type="match status" value="1"/>
</dbReference>
<dbReference type="FunFam" id="3.30.1490.20:FF:000020">
    <property type="entry name" value="Protein lysine acetyltransferase"/>
    <property type="match status" value="1"/>
</dbReference>
<evidence type="ECO:0000256" key="3">
    <source>
        <dbReference type="ARBA" id="ARBA00022840"/>
    </source>
</evidence>
<dbReference type="Gene3D" id="3.30.470.20">
    <property type="entry name" value="ATP-grasp fold, B domain"/>
    <property type="match status" value="1"/>
</dbReference>
<reference evidence="6 7" key="1">
    <citation type="submission" date="2016-10" db="EMBL/GenBank/DDBJ databases">
        <authorList>
            <person name="de Groot N.N."/>
        </authorList>
    </citation>
    <scope>NUCLEOTIDE SEQUENCE [LARGE SCALE GENOMIC DNA]</scope>
    <source>
        <strain evidence="6 7">HLD2</strain>
    </source>
</reference>
<evidence type="ECO:0000313" key="7">
    <source>
        <dbReference type="Proteomes" id="UP000199648"/>
    </source>
</evidence>
<organism evidence="6 7">
    <name type="scientific">Thiohalomonas denitrificans</name>
    <dbReference type="NCBI Taxonomy" id="415747"/>
    <lineage>
        <taxon>Bacteria</taxon>
        <taxon>Pseudomonadati</taxon>
        <taxon>Pseudomonadota</taxon>
        <taxon>Gammaproteobacteria</taxon>
        <taxon>Thiohalomonadales</taxon>
        <taxon>Thiohalomonadaceae</taxon>
        <taxon>Thiohalomonas</taxon>
    </lineage>
</organism>
<dbReference type="Pfam" id="PF13549">
    <property type="entry name" value="ATP-grasp_5"/>
    <property type="match status" value="1"/>
</dbReference>
<protein>
    <submittedName>
        <fullName evidence="6">Acetyltransferase</fullName>
    </submittedName>
</protein>
<dbReference type="SMART" id="SM00881">
    <property type="entry name" value="CoA_binding"/>
    <property type="match status" value="1"/>
</dbReference>
<dbReference type="InterPro" id="IPR032875">
    <property type="entry name" value="Succ_CoA_lig_flav_dom"/>
</dbReference>
<dbReference type="EMBL" id="FMWD01000005">
    <property type="protein sequence ID" value="SCZ59685.1"/>
    <property type="molecule type" value="Genomic_DNA"/>
</dbReference>